<evidence type="ECO:0000259" key="4">
    <source>
        <dbReference type="PROSITE" id="PS50076"/>
    </source>
</evidence>
<dbReference type="EMBL" id="JAENHN010000059">
    <property type="protein sequence ID" value="MBK1813110.1"/>
    <property type="molecule type" value="Genomic_DNA"/>
</dbReference>
<organism evidence="5 6">
    <name type="scientific">Clostridium yunnanense</name>
    <dbReference type="NCBI Taxonomy" id="2800325"/>
    <lineage>
        <taxon>Bacteria</taxon>
        <taxon>Bacillati</taxon>
        <taxon>Bacillota</taxon>
        <taxon>Clostridia</taxon>
        <taxon>Eubacteriales</taxon>
        <taxon>Clostridiaceae</taxon>
        <taxon>Clostridium</taxon>
    </lineage>
</organism>
<feature type="transmembrane region" description="Helical" evidence="3">
    <location>
        <begin position="566"/>
        <end position="586"/>
    </location>
</feature>
<dbReference type="InterPro" id="IPR036869">
    <property type="entry name" value="J_dom_sf"/>
</dbReference>
<keyword evidence="6" id="KW-1185">Reference proteome</keyword>
<comment type="caution">
    <text evidence="5">The sequence shown here is derived from an EMBL/GenBank/DDBJ whole genome shotgun (WGS) entry which is preliminary data.</text>
</comment>
<gene>
    <name evidence="5" type="ORF">JHL18_21040</name>
</gene>
<name>A0ABS1EUX9_9CLOT</name>
<dbReference type="RefSeq" id="WP_200272913.1">
    <property type="nucleotide sequence ID" value="NZ_JAENHN010000059.1"/>
</dbReference>
<dbReference type="InterPro" id="IPR001623">
    <property type="entry name" value="DnaJ_domain"/>
</dbReference>
<keyword evidence="1" id="KW-0235">DNA replication</keyword>
<evidence type="ECO:0000256" key="1">
    <source>
        <dbReference type="ARBA" id="ARBA00022705"/>
    </source>
</evidence>
<dbReference type="SUPFAM" id="SSF48452">
    <property type="entry name" value="TPR-like"/>
    <property type="match status" value="1"/>
</dbReference>
<keyword evidence="3" id="KW-0472">Membrane</keyword>
<keyword evidence="3" id="KW-0812">Transmembrane</keyword>
<dbReference type="InterPro" id="IPR019734">
    <property type="entry name" value="TPR_rpt"/>
</dbReference>
<dbReference type="Gene3D" id="1.25.40.10">
    <property type="entry name" value="Tetratricopeptide repeat domain"/>
    <property type="match status" value="1"/>
</dbReference>
<dbReference type="Proteomes" id="UP000596739">
    <property type="component" value="Unassembled WGS sequence"/>
</dbReference>
<feature type="transmembrane region" description="Helical" evidence="3">
    <location>
        <begin position="606"/>
        <end position="628"/>
    </location>
</feature>
<feature type="domain" description="J" evidence="4">
    <location>
        <begin position="2"/>
        <end position="65"/>
    </location>
</feature>
<dbReference type="InterPro" id="IPR011990">
    <property type="entry name" value="TPR-like_helical_dom_sf"/>
</dbReference>
<dbReference type="SUPFAM" id="SSF46565">
    <property type="entry name" value="Chaperone J-domain"/>
    <property type="match status" value="1"/>
</dbReference>
<evidence type="ECO:0000313" key="5">
    <source>
        <dbReference type="EMBL" id="MBK1813110.1"/>
    </source>
</evidence>
<evidence type="ECO:0000256" key="2">
    <source>
        <dbReference type="PROSITE-ProRule" id="PRU00339"/>
    </source>
</evidence>
<feature type="repeat" description="TPR" evidence="2">
    <location>
        <begin position="349"/>
        <end position="382"/>
    </location>
</feature>
<keyword evidence="3" id="KW-1133">Transmembrane helix</keyword>
<dbReference type="PROSITE" id="PS50005">
    <property type="entry name" value="TPR"/>
    <property type="match status" value="1"/>
</dbReference>
<sequence length="634" mass="73995">MSMWQVLEIEPTGEVKEIKRAYAKKLKKTNPEDDPEGFQVLKEAYDSCLRYAKNHKKNIGYNDLSLRGEDLDTVRSEAFNENDNGDIYNESNNQRFVDLKITNEEDNLDDYNYKTPPRINIKEEEVNLGEQIDVFFEKVQALYDDFVKRVDLKYWKELLNDEVMWKFELRNQLGDRMADFLIENYYLPRDVFKLLGESFQIDEEKWHTHYDYPREIVNYIFLQLSNEDRITRYNYLDDNANVDFSKYVKYREDAFIALMNNELGNARKFIVLAEEIYDKDPYLKIMNSEYYIRVNDDSTARDNFNAARELAKDDIAIYLYQAKTYTYAKKIDKAIKVYRFLVNGNPEDLGLRELLGKSYIENSDFVNASKVFRETLQVEPEDRVARDYLTRILRYARNENNSKIISRDLKKECKNIEKALSARKIERDLKAKKLDKDLKTKKLDKDLKAKNINVKSGEKSTNGRFSYRLFGYLALIAGIIKALFVIGKNVSSETMGNIIVLLILAGIMYPCFKYFKKARSRDIQGKKRFFYIFLNIVVAIVALIDGFLLIIGVLDLMGPIGKNESSSSSGVIIVLLILAGIMYICFKYFKKARTRNIQGKKRLFYIFLNIAVAIVALIDFLFLIVGVLDLMGLA</sequence>
<evidence type="ECO:0000256" key="3">
    <source>
        <dbReference type="SAM" id="Phobius"/>
    </source>
</evidence>
<proteinExistence type="predicted"/>
<reference evidence="6" key="1">
    <citation type="submission" date="2021-01" db="EMBL/GenBank/DDBJ databases">
        <title>Genome public.</title>
        <authorList>
            <person name="Liu C."/>
            <person name="Sun Q."/>
        </authorList>
    </citation>
    <scope>NUCLEOTIDE SEQUENCE [LARGE SCALE GENOMIC DNA]</scope>
    <source>
        <strain evidence="6">YIM B02505</strain>
    </source>
</reference>
<evidence type="ECO:0000313" key="6">
    <source>
        <dbReference type="Proteomes" id="UP000596739"/>
    </source>
</evidence>
<feature type="transmembrane region" description="Helical" evidence="3">
    <location>
        <begin position="494"/>
        <end position="512"/>
    </location>
</feature>
<protein>
    <recommendedName>
        <fullName evidence="4">J domain-containing protein</fullName>
    </recommendedName>
</protein>
<feature type="transmembrane region" description="Helical" evidence="3">
    <location>
        <begin position="469"/>
        <end position="488"/>
    </location>
</feature>
<keyword evidence="2" id="KW-0802">TPR repeat</keyword>
<accession>A0ABS1EUX9</accession>
<dbReference type="PROSITE" id="PS50076">
    <property type="entry name" value="DNAJ_2"/>
    <property type="match status" value="1"/>
</dbReference>
<feature type="transmembrane region" description="Helical" evidence="3">
    <location>
        <begin position="532"/>
        <end position="554"/>
    </location>
</feature>